<name>A0ABN7A601_9HEMI</name>
<organism evidence="2 3">
    <name type="scientific">Nesidiocoris tenuis</name>
    <dbReference type="NCBI Taxonomy" id="355587"/>
    <lineage>
        <taxon>Eukaryota</taxon>
        <taxon>Metazoa</taxon>
        <taxon>Ecdysozoa</taxon>
        <taxon>Arthropoda</taxon>
        <taxon>Hexapoda</taxon>
        <taxon>Insecta</taxon>
        <taxon>Pterygota</taxon>
        <taxon>Neoptera</taxon>
        <taxon>Paraneoptera</taxon>
        <taxon>Hemiptera</taxon>
        <taxon>Heteroptera</taxon>
        <taxon>Panheteroptera</taxon>
        <taxon>Cimicomorpha</taxon>
        <taxon>Miridae</taxon>
        <taxon>Dicyphina</taxon>
        <taxon>Nesidiocoris</taxon>
    </lineage>
</organism>
<protein>
    <submittedName>
        <fullName evidence="2">Uncharacterized protein</fullName>
    </submittedName>
</protein>
<feature type="region of interest" description="Disordered" evidence="1">
    <location>
        <begin position="60"/>
        <end position="109"/>
    </location>
</feature>
<sequence length="156" mass="17719">MWRSGETEGRRRRRGREGSVFSRILARLAEGQGVRARGNECLHGGSAEEEVWASITRGRGEGGGQYNKWESAWGTPRQRDTKTCGNLEAGGGRRPKWKRGRGGQRQTSKLWMGQTDKSFDSRPALGCWGQGGFFRAARHQQNPRYRNNRRHYDLPS</sequence>
<dbReference type="EMBL" id="AP028909">
    <property type="protein sequence ID" value="BES87596.1"/>
    <property type="molecule type" value="Genomic_DNA"/>
</dbReference>
<evidence type="ECO:0000313" key="3">
    <source>
        <dbReference type="Proteomes" id="UP001307889"/>
    </source>
</evidence>
<evidence type="ECO:0000256" key="1">
    <source>
        <dbReference type="SAM" id="MobiDB-lite"/>
    </source>
</evidence>
<proteinExistence type="predicted"/>
<keyword evidence="3" id="KW-1185">Reference proteome</keyword>
<gene>
    <name evidence="2" type="ORF">NTJ_00401</name>
</gene>
<dbReference type="Proteomes" id="UP001307889">
    <property type="component" value="Chromosome 1"/>
</dbReference>
<accession>A0ABN7A601</accession>
<evidence type="ECO:0000313" key="2">
    <source>
        <dbReference type="EMBL" id="BES87596.1"/>
    </source>
</evidence>
<feature type="compositionally biased region" description="Basic residues" evidence="1">
    <location>
        <begin position="93"/>
        <end position="102"/>
    </location>
</feature>
<reference evidence="2 3" key="1">
    <citation type="submission" date="2023-09" db="EMBL/GenBank/DDBJ databases">
        <title>Nesidiocoris tenuis whole genome shotgun sequence.</title>
        <authorList>
            <person name="Shibata T."/>
            <person name="Shimoda M."/>
            <person name="Kobayashi T."/>
            <person name="Uehara T."/>
        </authorList>
    </citation>
    <scope>NUCLEOTIDE SEQUENCE [LARGE SCALE GENOMIC DNA]</scope>
    <source>
        <strain evidence="2 3">Japan</strain>
    </source>
</reference>